<dbReference type="Proteomes" id="UP000053989">
    <property type="component" value="Unassembled WGS sequence"/>
</dbReference>
<dbReference type="AlphaFoldDB" id="A0A0C3D8U6"/>
<dbReference type="InParanoid" id="A0A0C3D8U6"/>
<evidence type="ECO:0000313" key="1">
    <source>
        <dbReference type="EMBL" id="KIM52824.1"/>
    </source>
</evidence>
<keyword evidence="2" id="KW-1185">Reference proteome</keyword>
<gene>
    <name evidence="1" type="ORF">SCLCIDRAFT_32333</name>
</gene>
<dbReference type="EMBL" id="KN822198">
    <property type="protein sequence ID" value="KIM52824.1"/>
    <property type="molecule type" value="Genomic_DNA"/>
</dbReference>
<dbReference type="OrthoDB" id="10503627at2759"/>
<reference evidence="2" key="2">
    <citation type="submission" date="2015-01" db="EMBL/GenBank/DDBJ databases">
        <title>Evolutionary Origins and Diversification of the Mycorrhizal Mutualists.</title>
        <authorList>
            <consortium name="DOE Joint Genome Institute"/>
            <consortium name="Mycorrhizal Genomics Consortium"/>
            <person name="Kohler A."/>
            <person name="Kuo A."/>
            <person name="Nagy L.G."/>
            <person name="Floudas D."/>
            <person name="Copeland A."/>
            <person name="Barry K.W."/>
            <person name="Cichocki N."/>
            <person name="Veneault-Fourrey C."/>
            <person name="LaButti K."/>
            <person name="Lindquist E.A."/>
            <person name="Lipzen A."/>
            <person name="Lundell T."/>
            <person name="Morin E."/>
            <person name="Murat C."/>
            <person name="Riley R."/>
            <person name="Ohm R."/>
            <person name="Sun H."/>
            <person name="Tunlid A."/>
            <person name="Henrissat B."/>
            <person name="Grigoriev I.V."/>
            <person name="Hibbett D.S."/>
            <person name="Martin F."/>
        </authorList>
    </citation>
    <scope>NUCLEOTIDE SEQUENCE [LARGE SCALE GENOMIC DNA]</scope>
    <source>
        <strain evidence="2">Foug A</strain>
    </source>
</reference>
<reference evidence="1 2" key="1">
    <citation type="submission" date="2014-04" db="EMBL/GenBank/DDBJ databases">
        <authorList>
            <consortium name="DOE Joint Genome Institute"/>
            <person name="Kuo A."/>
            <person name="Kohler A."/>
            <person name="Nagy L.G."/>
            <person name="Floudas D."/>
            <person name="Copeland A."/>
            <person name="Barry K.W."/>
            <person name="Cichocki N."/>
            <person name="Veneault-Fourrey C."/>
            <person name="LaButti K."/>
            <person name="Lindquist E.A."/>
            <person name="Lipzen A."/>
            <person name="Lundell T."/>
            <person name="Morin E."/>
            <person name="Murat C."/>
            <person name="Sun H."/>
            <person name="Tunlid A."/>
            <person name="Henrissat B."/>
            <person name="Grigoriev I.V."/>
            <person name="Hibbett D.S."/>
            <person name="Martin F."/>
            <person name="Nordberg H.P."/>
            <person name="Cantor M.N."/>
            <person name="Hua S.X."/>
        </authorList>
    </citation>
    <scope>NUCLEOTIDE SEQUENCE [LARGE SCALE GENOMIC DNA]</scope>
    <source>
        <strain evidence="1 2">Foug A</strain>
    </source>
</reference>
<dbReference type="STRING" id="1036808.A0A0C3D8U6"/>
<name>A0A0C3D8U6_9AGAM</name>
<protein>
    <submittedName>
        <fullName evidence="1">Uncharacterized protein</fullName>
    </submittedName>
</protein>
<dbReference type="HOGENOM" id="CLU_1797604_0_0_1"/>
<sequence>MTIGMMNEMCAKAGAQDTSDDSGAATNDGSAKYGEPLIPILNDRLAYDEPYTTNASPHQYRIWLAQHKYDNARKCAVSKINANKSRYGATQWDTHEGYFVTIFSETLLNIDHMMEAFAEVVQHPWMVLFALFSPGTRRSENWSK</sequence>
<proteinExistence type="predicted"/>
<evidence type="ECO:0000313" key="2">
    <source>
        <dbReference type="Proteomes" id="UP000053989"/>
    </source>
</evidence>
<accession>A0A0C3D8U6</accession>
<organism evidence="1 2">
    <name type="scientific">Scleroderma citrinum Foug A</name>
    <dbReference type="NCBI Taxonomy" id="1036808"/>
    <lineage>
        <taxon>Eukaryota</taxon>
        <taxon>Fungi</taxon>
        <taxon>Dikarya</taxon>
        <taxon>Basidiomycota</taxon>
        <taxon>Agaricomycotina</taxon>
        <taxon>Agaricomycetes</taxon>
        <taxon>Agaricomycetidae</taxon>
        <taxon>Boletales</taxon>
        <taxon>Sclerodermatineae</taxon>
        <taxon>Sclerodermataceae</taxon>
        <taxon>Scleroderma</taxon>
    </lineage>
</organism>